<evidence type="ECO:0000256" key="1">
    <source>
        <dbReference type="SAM" id="MobiDB-lite"/>
    </source>
</evidence>
<evidence type="ECO:0000313" key="3">
    <source>
        <dbReference type="Proteomes" id="UP000007800"/>
    </source>
</evidence>
<proteinExistence type="predicted"/>
<feature type="compositionally biased region" description="Polar residues" evidence="1">
    <location>
        <begin position="1"/>
        <end position="10"/>
    </location>
</feature>
<dbReference type="RefSeq" id="XP_002778781.1">
    <property type="nucleotide sequence ID" value="XM_002778735.1"/>
</dbReference>
<protein>
    <submittedName>
        <fullName evidence="2">Uncharacterized protein</fullName>
    </submittedName>
</protein>
<dbReference type="GeneID" id="9038702"/>
<evidence type="ECO:0000313" key="2">
    <source>
        <dbReference type="EMBL" id="EER10576.1"/>
    </source>
</evidence>
<sequence length="53" mass="6062">IPNQEVSSETLYPGASLDTPSPQAYKLHRRSNISERSWRLRYKGVNTATIENE</sequence>
<accession>C5KY67</accession>
<dbReference type="InParanoid" id="C5KY67"/>
<gene>
    <name evidence="2" type="ORF">Pmar_PMAR013805</name>
</gene>
<reference evidence="2 3" key="1">
    <citation type="submission" date="2008-07" db="EMBL/GenBank/DDBJ databases">
        <authorList>
            <person name="El-Sayed N."/>
            <person name="Caler E."/>
            <person name="Inman J."/>
            <person name="Amedeo P."/>
            <person name="Hass B."/>
            <person name="Wortman J."/>
        </authorList>
    </citation>
    <scope>NUCLEOTIDE SEQUENCE [LARGE SCALE GENOMIC DNA]</scope>
    <source>
        <strain evidence="3">ATCC 50983 / TXsc</strain>
    </source>
</reference>
<organism evidence="3">
    <name type="scientific">Perkinsus marinus (strain ATCC 50983 / TXsc)</name>
    <dbReference type="NCBI Taxonomy" id="423536"/>
    <lineage>
        <taxon>Eukaryota</taxon>
        <taxon>Sar</taxon>
        <taxon>Alveolata</taxon>
        <taxon>Perkinsozoa</taxon>
        <taxon>Perkinsea</taxon>
        <taxon>Perkinsida</taxon>
        <taxon>Perkinsidae</taxon>
        <taxon>Perkinsus</taxon>
    </lineage>
</organism>
<keyword evidence="3" id="KW-1185">Reference proteome</keyword>
<feature type="non-terminal residue" evidence="2">
    <location>
        <position position="1"/>
    </location>
</feature>
<dbReference type="Proteomes" id="UP000007800">
    <property type="component" value="Unassembled WGS sequence"/>
</dbReference>
<feature type="region of interest" description="Disordered" evidence="1">
    <location>
        <begin position="1"/>
        <end position="28"/>
    </location>
</feature>
<dbReference type="EMBL" id="GG677344">
    <property type="protein sequence ID" value="EER10576.1"/>
    <property type="molecule type" value="Genomic_DNA"/>
</dbReference>
<name>C5KY67_PERM5</name>
<dbReference type="AlphaFoldDB" id="C5KY67"/>